<reference evidence="4" key="1">
    <citation type="journal article" date="2010" name="Nat. Biotechnol.">
        <title>Draft genome sequence of the oilseed species Ricinus communis.</title>
        <authorList>
            <person name="Chan A.P."/>
            <person name="Crabtree J."/>
            <person name="Zhao Q."/>
            <person name="Lorenzi H."/>
            <person name="Orvis J."/>
            <person name="Puiu D."/>
            <person name="Melake-Berhan A."/>
            <person name="Jones K.M."/>
            <person name="Redman J."/>
            <person name="Chen G."/>
            <person name="Cahoon E.B."/>
            <person name="Gedil M."/>
            <person name="Stanke M."/>
            <person name="Haas B.J."/>
            <person name="Wortman J.R."/>
            <person name="Fraser-Liggett C.M."/>
            <person name="Ravel J."/>
            <person name="Rabinowicz P.D."/>
        </authorList>
    </citation>
    <scope>NUCLEOTIDE SEQUENCE [LARGE SCALE GENOMIC DNA]</scope>
    <source>
        <strain evidence="4">cv. Hale</strain>
    </source>
</reference>
<dbReference type="EMBL" id="EQ973796">
    <property type="protein sequence ID" value="EEF46665.1"/>
    <property type="molecule type" value="Genomic_DNA"/>
</dbReference>
<keyword evidence="1" id="KW-0175">Coiled coil</keyword>
<evidence type="ECO:0000256" key="1">
    <source>
        <dbReference type="SAM" id="Coils"/>
    </source>
</evidence>
<gene>
    <name evidence="3" type="ORF">RCOM_1548990</name>
</gene>
<dbReference type="AlphaFoldDB" id="B9RPP9"/>
<feature type="transmembrane region" description="Helical" evidence="2">
    <location>
        <begin position="12"/>
        <end position="31"/>
    </location>
</feature>
<evidence type="ECO:0000313" key="3">
    <source>
        <dbReference type="EMBL" id="EEF46665.1"/>
    </source>
</evidence>
<evidence type="ECO:0000313" key="4">
    <source>
        <dbReference type="Proteomes" id="UP000008311"/>
    </source>
</evidence>
<accession>B9RPP9</accession>
<keyword evidence="2" id="KW-0472">Membrane</keyword>
<keyword evidence="4" id="KW-1185">Reference proteome</keyword>
<feature type="coiled-coil region" evidence="1">
    <location>
        <begin position="59"/>
        <end position="103"/>
    </location>
</feature>
<dbReference type="Proteomes" id="UP000008311">
    <property type="component" value="Unassembled WGS sequence"/>
</dbReference>
<name>B9RPP9_RICCO</name>
<dbReference type="InParanoid" id="B9RPP9"/>
<evidence type="ECO:0000256" key="2">
    <source>
        <dbReference type="SAM" id="Phobius"/>
    </source>
</evidence>
<organism evidence="3 4">
    <name type="scientific">Ricinus communis</name>
    <name type="common">Castor bean</name>
    <dbReference type="NCBI Taxonomy" id="3988"/>
    <lineage>
        <taxon>Eukaryota</taxon>
        <taxon>Viridiplantae</taxon>
        <taxon>Streptophyta</taxon>
        <taxon>Embryophyta</taxon>
        <taxon>Tracheophyta</taxon>
        <taxon>Spermatophyta</taxon>
        <taxon>Magnoliopsida</taxon>
        <taxon>eudicotyledons</taxon>
        <taxon>Gunneridae</taxon>
        <taxon>Pentapetalae</taxon>
        <taxon>rosids</taxon>
        <taxon>fabids</taxon>
        <taxon>Malpighiales</taxon>
        <taxon>Euphorbiaceae</taxon>
        <taxon>Acalyphoideae</taxon>
        <taxon>Acalypheae</taxon>
        <taxon>Ricinus</taxon>
    </lineage>
</organism>
<proteinExistence type="predicted"/>
<keyword evidence="2" id="KW-0812">Transmembrane</keyword>
<keyword evidence="2" id="KW-1133">Transmembrane helix</keyword>
<protein>
    <submittedName>
        <fullName evidence="3">Uncharacterized protein</fullName>
    </submittedName>
</protein>
<sequence length="107" mass="12447">METTSSSSSSHASIGAYIYGSEVIVVIFFRWHDDWVNKRTLLVLSELKRVNHNLDMVDREVTNDRIRELERENGILKAKLEKMLETNTKMKAKKNDLKKLKEKLLGN</sequence>